<evidence type="ECO:0000313" key="6">
    <source>
        <dbReference type="EMBL" id="HGG92835.1"/>
    </source>
</evidence>
<feature type="chain" id="PRO_5027619517" evidence="4">
    <location>
        <begin position="20"/>
        <end position="309"/>
    </location>
</feature>
<evidence type="ECO:0000256" key="1">
    <source>
        <dbReference type="ARBA" id="ARBA00004196"/>
    </source>
</evidence>
<dbReference type="Pfam" id="PF25954">
    <property type="entry name" value="Beta-barrel_RND_2"/>
    <property type="match status" value="1"/>
</dbReference>
<comment type="subcellular location">
    <subcellularLocation>
        <location evidence="1">Cell envelope</location>
    </subcellularLocation>
</comment>
<proteinExistence type="predicted"/>
<comment type="caution">
    <text evidence="6">The sequence shown here is derived from an EMBL/GenBank/DDBJ whole genome shotgun (WGS) entry which is preliminary data.</text>
</comment>
<feature type="signal peptide" evidence="4">
    <location>
        <begin position="1"/>
        <end position="19"/>
    </location>
</feature>
<dbReference type="EMBL" id="DSRP01000536">
    <property type="protein sequence ID" value="HGG92835.1"/>
    <property type="molecule type" value="Genomic_DNA"/>
</dbReference>
<name>A0A7C4ELR6_9BACT</name>
<dbReference type="InterPro" id="IPR050465">
    <property type="entry name" value="UPF0194_transport"/>
</dbReference>
<feature type="domain" description="CusB-like beta-barrel" evidence="5">
    <location>
        <begin position="230"/>
        <end position="304"/>
    </location>
</feature>
<feature type="coiled-coil region" evidence="3">
    <location>
        <begin position="100"/>
        <end position="176"/>
    </location>
</feature>
<dbReference type="AlphaFoldDB" id="A0A7C4ELR6"/>
<gene>
    <name evidence="6" type="ORF">ENR59_07775</name>
</gene>
<dbReference type="GO" id="GO:0030313">
    <property type="term" value="C:cell envelope"/>
    <property type="evidence" value="ECO:0007669"/>
    <property type="project" value="UniProtKB-SubCell"/>
</dbReference>
<dbReference type="Gene3D" id="2.40.30.170">
    <property type="match status" value="1"/>
</dbReference>
<sequence length="309" mass="33943">MRALALALALTLCAGAAAAQAPAPAPAKPAEPSPLAQEITFSGKLYSPVKLSVSVPYQALIKSMSAAIGQKVKKDEVLLNYEITLETRMNEKRALSPSAVKDLEHQLAAAGKDLDRLRMRRKELEVMEKQNMATSQALALNSQEMQVVEKQRAALQERLNLEKELLEQRLDLARERFGSKANYGQLPEDGIVKAPMDGYVLWINPDLRKGVKLAPGAELFQVGTLDPILIRAQVHEIEALRLKLGDQASVVFDSIPGKTFTATVSRIPWAPLPSTLQQPSYYEIELTLPNADYTLKEGLKGLVTIIPKK</sequence>
<accession>A0A7C4ELR6</accession>
<dbReference type="InterPro" id="IPR058792">
    <property type="entry name" value="Beta-barrel_RND_2"/>
</dbReference>
<reference evidence="6" key="1">
    <citation type="journal article" date="2020" name="mSystems">
        <title>Genome- and Community-Level Interaction Insights into Carbon Utilization and Element Cycling Functions of Hydrothermarchaeota in Hydrothermal Sediment.</title>
        <authorList>
            <person name="Zhou Z."/>
            <person name="Liu Y."/>
            <person name="Xu W."/>
            <person name="Pan J."/>
            <person name="Luo Z.H."/>
            <person name="Li M."/>
        </authorList>
    </citation>
    <scope>NUCLEOTIDE SEQUENCE [LARGE SCALE GENOMIC DNA]</scope>
    <source>
        <strain evidence="6">SpSt-413</strain>
    </source>
</reference>
<evidence type="ECO:0000256" key="4">
    <source>
        <dbReference type="SAM" id="SignalP"/>
    </source>
</evidence>
<evidence type="ECO:0000256" key="2">
    <source>
        <dbReference type="ARBA" id="ARBA00023054"/>
    </source>
</evidence>
<dbReference type="PANTHER" id="PTHR32347">
    <property type="entry name" value="EFFLUX SYSTEM COMPONENT YKNX-RELATED"/>
    <property type="match status" value="1"/>
</dbReference>
<dbReference type="PANTHER" id="PTHR32347:SF23">
    <property type="entry name" value="BLL5650 PROTEIN"/>
    <property type="match status" value="1"/>
</dbReference>
<keyword evidence="4" id="KW-0732">Signal</keyword>
<evidence type="ECO:0000259" key="5">
    <source>
        <dbReference type="Pfam" id="PF25954"/>
    </source>
</evidence>
<protein>
    <submittedName>
        <fullName evidence="6">HlyD family efflux transporter periplasmic adaptor subunit</fullName>
    </submittedName>
</protein>
<organism evidence="6">
    <name type="scientific">Fundidesulfovibrio putealis</name>
    <dbReference type="NCBI Taxonomy" id="270496"/>
    <lineage>
        <taxon>Bacteria</taxon>
        <taxon>Pseudomonadati</taxon>
        <taxon>Thermodesulfobacteriota</taxon>
        <taxon>Desulfovibrionia</taxon>
        <taxon>Desulfovibrionales</taxon>
        <taxon>Desulfovibrionaceae</taxon>
        <taxon>Fundidesulfovibrio</taxon>
    </lineage>
</organism>
<keyword evidence="2 3" id="KW-0175">Coiled coil</keyword>
<evidence type="ECO:0000256" key="3">
    <source>
        <dbReference type="SAM" id="Coils"/>
    </source>
</evidence>